<dbReference type="Pfam" id="PF13247">
    <property type="entry name" value="Fer4_11"/>
    <property type="match status" value="1"/>
</dbReference>
<dbReference type="Gene3D" id="3.30.70.20">
    <property type="match status" value="2"/>
</dbReference>
<feature type="domain" description="4Fe-4S ferredoxin-type" evidence="5">
    <location>
        <begin position="80"/>
        <end position="111"/>
    </location>
</feature>
<evidence type="ECO:0000256" key="2">
    <source>
        <dbReference type="ARBA" id="ARBA00022723"/>
    </source>
</evidence>
<evidence type="ECO:0000313" key="7">
    <source>
        <dbReference type="EMBL" id="CAB5069257.1"/>
    </source>
</evidence>
<evidence type="ECO:0000256" key="3">
    <source>
        <dbReference type="ARBA" id="ARBA00023004"/>
    </source>
</evidence>
<dbReference type="CDD" id="cd16369">
    <property type="entry name" value="DMSOR_beta_like"/>
    <property type="match status" value="1"/>
</dbReference>
<protein>
    <submittedName>
        <fullName evidence="6">Unannotated protein</fullName>
    </submittedName>
</protein>
<dbReference type="SUPFAM" id="SSF54862">
    <property type="entry name" value="4Fe-4S ferredoxins"/>
    <property type="match status" value="1"/>
</dbReference>
<gene>
    <name evidence="6" type="ORF">UFOPK3046_01203</name>
    <name evidence="7" type="ORF">UFOPK4354_01914</name>
</gene>
<organism evidence="6">
    <name type="scientific">freshwater metagenome</name>
    <dbReference type="NCBI Taxonomy" id="449393"/>
    <lineage>
        <taxon>unclassified sequences</taxon>
        <taxon>metagenomes</taxon>
        <taxon>ecological metagenomes</taxon>
    </lineage>
</organism>
<proteinExistence type="predicted"/>
<reference evidence="6" key="1">
    <citation type="submission" date="2020-05" db="EMBL/GenBank/DDBJ databases">
        <authorList>
            <person name="Chiriac C."/>
            <person name="Salcher M."/>
            <person name="Ghai R."/>
            <person name="Kavagutti S V."/>
        </authorList>
    </citation>
    <scope>NUCLEOTIDE SEQUENCE</scope>
</reference>
<dbReference type="EMBL" id="CAFAAQ010000110">
    <property type="protein sequence ID" value="CAB4811816.1"/>
    <property type="molecule type" value="Genomic_DNA"/>
</dbReference>
<dbReference type="PROSITE" id="PS00198">
    <property type="entry name" value="4FE4S_FER_1"/>
    <property type="match status" value="1"/>
</dbReference>
<evidence type="ECO:0000256" key="1">
    <source>
        <dbReference type="ARBA" id="ARBA00022485"/>
    </source>
</evidence>
<dbReference type="InterPro" id="IPR017900">
    <property type="entry name" value="4Fe4S_Fe_S_CS"/>
</dbReference>
<dbReference type="GO" id="GO:0046872">
    <property type="term" value="F:metal ion binding"/>
    <property type="evidence" value="ECO:0007669"/>
    <property type="project" value="UniProtKB-KW"/>
</dbReference>
<dbReference type="PANTHER" id="PTHR43177:SF3">
    <property type="entry name" value="PROTEIN NRFC HOMOLOG"/>
    <property type="match status" value="1"/>
</dbReference>
<evidence type="ECO:0000313" key="6">
    <source>
        <dbReference type="EMBL" id="CAB4811816.1"/>
    </source>
</evidence>
<dbReference type="AlphaFoldDB" id="A0A6J6YX96"/>
<accession>A0A6J6YX96</accession>
<dbReference type="InterPro" id="IPR017896">
    <property type="entry name" value="4Fe4S_Fe-S-bd"/>
</dbReference>
<keyword evidence="2" id="KW-0479">Metal-binding</keyword>
<sequence length="214" mass="23720">MKYRPNEAPVFVIDQSRCIGCEACVQGCMECGTHRGQSLIHLERIDRATTTQTAPMVCMHCEDPTCAQVCPADAIKQDEGGIVHSALKPRCIGCSNCVIACPFGVPRFMAELDQMMKCDMCIDRTSEGLKPMCASVCPSEALWYGTREEFADNRRGELIREFRFGRQDVRTLVYTVVDDLAPGPLDVLRGFERSWLEDPFDLEGGAHDAGLGFS</sequence>
<dbReference type="EMBL" id="CAFBQW010000303">
    <property type="protein sequence ID" value="CAB5069257.1"/>
    <property type="molecule type" value="Genomic_DNA"/>
</dbReference>
<name>A0A6J6YX96_9ZZZZ</name>
<evidence type="ECO:0000256" key="4">
    <source>
        <dbReference type="ARBA" id="ARBA00023014"/>
    </source>
</evidence>
<evidence type="ECO:0000259" key="5">
    <source>
        <dbReference type="PROSITE" id="PS51379"/>
    </source>
</evidence>
<dbReference type="GO" id="GO:0051539">
    <property type="term" value="F:4 iron, 4 sulfur cluster binding"/>
    <property type="evidence" value="ECO:0007669"/>
    <property type="project" value="UniProtKB-KW"/>
</dbReference>
<dbReference type="PANTHER" id="PTHR43177">
    <property type="entry name" value="PROTEIN NRFC"/>
    <property type="match status" value="1"/>
</dbReference>
<dbReference type="InterPro" id="IPR050954">
    <property type="entry name" value="ET_IronSulfur_Cluster-Binding"/>
</dbReference>
<keyword evidence="1" id="KW-0004">4Fe-4S</keyword>
<feature type="domain" description="4Fe-4S ferredoxin-type" evidence="5">
    <location>
        <begin position="9"/>
        <end position="28"/>
    </location>
</feature>
<dbReference type="PROSITE" id="PS51379">
    <property type="entry name" value="4FE4S_FER_2"/>
    <property type="match status" value="2"/>
</dbReference>
<keyword evidence="4" id="KW-0411">Iron-sulfur</keyword>
<keyword evidence="3" id="KW-0408">Iron</keyword>